<dbReference type="InterPro" id="IPR029062">
    <property type="entry name" value="Class_I_gatase-like"/>
</dbReference>
<dbReference type="GO" id="GO:0033969">
    <property type="term" value="F:gamma-glutamyl-gamma-aminobutyrate hydrolase activity"/>
    <property type="evidence" value="ECO:0007669"/>
    <property type="project" value="TreeGrafter"/>
</dbReference>
<dbReference type="InterPro" id="IPR011697">
    <property type="entry name" value="Peptidase_C26"/>
</dbReference>
<keyword evidence="2" id="KW-1185">Reference proteome</keyword>
<sequence length="265" mass="28147">MASNDCEHPGGLVSENRRSNHVFHSRAGRPVIGISTYVERARWGVWDTAAALLPRSYVDAVVLAGGVPVLLPSVGEDTGALAAVDGLVLAGGADVQPARYGRDPHPRTVARPERDAYEFALLHAALARGLPVLGVCRGMEVLNVALGGTLTQHLPEVTGTTEHQPAPGRYGSTVVTLAEGSRAARILGPEAACQCYHHQAVERLGAGLRAVGWARDGTVEAVELPGEHFVLGVQWHPEQDLQDVRLFAALVEAGEHARKAEKANR</sequence>
<dbReference type="Pfam" id="PF07722">
    <property type="entry name" value="Peptidase_C26"/>
    <property type="match status" value="1"/>
</dbReference>
<dbReference type="GO" id="GO:0016740">
    <property type="term" value="F:transferase activity"/>
    <property type="evidence" value="ECO:0007669"/>
    <property type="project" value="UniProtKB-KW"/>
</dbReference>
<dbReference type="SUPFAM" id="SSF52317">
    <property type="entry name" value="Class I glutamine amidotransferase-like"/>
    <property type="match status" value="1"/>
</dbReference>
<dbReference type="Proteomes" id="UP000238362">
    <property type="component" value="Unassembled WGS sequence"/>
</dbReference>
<dbReference type="GO" id="GO:0005829">
    <property type="term" value="C:cytosol"/>
    <property type="evidence" value="ECO:0007669"/>
    <property type="project" value="TreeGrafter"/>
</dbReference>
<evidence type="ECO:0000313" key="2">
    <source>
        <dbReference type="Proteomes" id="UP000238362"/>
    </source>
</evidence>
<evidence type="ECO:0000313" key="1">
    <source>
        <dbReference type="EMBL" id="PRX47173.1"/>
    </source>
</evidence>
<proteinExistence type="predicted"/>
<name>A0A2T0LTY9_9PSEU</name>
<dbReference type="PANTHER" id="PTHR43235:SF1">
    <property type="entry name" value="GLUTAMINE AMIDOTRANSFERASE PB2B2.05-RELATED"/>
    <property type="match status" value="1"/>
</dbReference>
<gene>
    <name evidence="1" type="ORF">B0I33_106274</name>
</gene>
<dbReference type="EMBL" id="PVNH01000006">
    <property type="protein sequence ID" value="PRX47173.1"/>
    <property type="molecule type" value="Genomic_DNA"/>
</dbReference>
<dbReference type="InterPro" id="IPR044668">
    <property type="entry name" value="PuuD-like"/>
</dbReference>
<protein>
    <submittedName>
        <fullName evidence="1">Putative glutamine amidotransferase</fullName>
    </submittedName>
</protein>
<keyword evidence="1" id="KW-0808">Transferase</keyword>
<dbReference type="CDD" id="cd01745">
    <property type="entry name" value="GATase1_2"/>
    <property type="match status" value="1"/>
</dbReference>
<dbReference type="GO" id="GO:0006598">
    <property type="term" value="P:polyamine catabolic process"/>
    <property type="evidence" value="ECO:0007669"/>
    <property type="project" value="TreeGrafter"/>
</dbReference>
<dbReference type="Gene3D" id="3.40.50.880">
    <property type="match status" value="1"/>
</dbReference>
<dbReference type="AlphaFoldDB" id="A0A2T0LTY9"/>
<organism evidence="1 2">
    <name type="scientific">Prauserella shujinwangii</name>
    <dbReference type="NCBI Taxonomy" id="1453103"/>
    <lineage>
        <taxon>Bacteria</taxon>
        <taxon>Bacillati</taxon>
        <taxon>Actinomycetota</taxon>
        <taxon>Actinomycetes</taxon>
        <taxon>Pseudonocardiales</taxon>
        <taxon>Pseudonocardiaceae</taxon>
        <taxon>Prauserella</taxon>
    </lineage>
</organism>
<keyword evidence="1" id="KW-0315">Glutamine amidotransferase</keyword>
<reference evidence="1 2" key="1">
    <citation type="submission" date="2018-03" db="EMBL/GenBank/DDBJ databases">
        <title>Genomic Encyclopedia of Type Strains, Phase III (KMG-III): the genomes of soil and plant-associated and newly described type strains.</title>
        <authorList>
            <person name="Whitman W."/>
        </authorList>
    </citation>
    <scope>NUCLEOTIDE SEQUENCE [LARGE SCALE GENOMIC DNA]</scope>
    <source>
        <strain evidence="1 2">CGMCC 4.7125</strain>
    </source>
</reference>
<dbReference type="PROSITE" id="PS51273">
    <property type="entry name" value="GATASE_TYPE_1"/>
    <property type="match status" value="1"/>
</dbReference>
<accession>A0A2T0LTY9</accession>
<dbReference type="PANTHER" id="PTHR43235">
    <property type="entry name" value="GLUTAMINE AMIDOTRANSFERASE PB2B2.05-RELATED"/>
    <property type="match status" value="1"/>
</dbReference>
<comment type="caution">
    <text evidence="1">The sequence shown here is derived from an EMBL/GenBank/DDBJ whole genome shotgun (WGS) entry which is preliminary data.</text>
</comment>